<feature type="region of interest" description="Disordered" evidence="1">
    <location>
        <begin position="377"/>
        <end position="408"/>
    </location>
</feature>
<organism evidence="2 3">
    <name type="scientific">Favolaschia claudopus</name>
    <dbReference type="NCBI Taxonomy" id="2862362"/>
    <lineage>
        <taxon>Eukaryota</taxon>
        <taxon>Fungi</taxon>
        <taxon>Dikarya</taxon>
        <taxon>Basidiomycota</taxon>
        <taxon>Agaricomycotina</taxon>
        <taxon>Agaricomycetes</taxon>
        <taxon>Agaricomycetidae</taxon>
        <taxon>Agaricales</taxon>
        <taxon>Marasmiineae</taxon>
        <taxon>Mycenaceae</taxon>
        <taxon>Favolaschia</taxon>
    </lineage>
</organism>
<reference evidence="2 3" key="1">
    <citation type="journal article" date="2024" name="J Genomics">
        <title>Draft genome sequencing and assembly of Favolaschia claudopus CIRM-BRFM 2984 isolated from oak limbs.</title>
        <authorList>
            <person name="Navarro D."/>
            <person name="Drula E."/>
            <person name="Chaduli D."/>
            <person name="Cazenave R."/>
            <person name="Ahrendt S."/>
            <person name="Wang J."/>
            <person name="Lipzen A."/>
            <person name="Daum C."/>
            <person name="Barry K."/>
            <person name="Grigoriev I.V."/>
            <person name="Favel A."/>
            <person name="Rosso M.N."/>
            <person name="Martin F."/>
        </authorList>
    </citation>
    <scope>NUCLEOTIDE SEQUENCE [LARGE SCALE GENOMIC DNA]</scope>
    <source>
        <strain evidence="2 3">CIRM-BRFM 2984</strain>
    </source>
</reference>
<evidence type="ECO:0000313" key="3">
    <source>
        <dbReference type="Proteomes" id="UP001362999"/>
    </source>
</evidence>
<comment type="caution">
    <text evidence="2">The sequence shown here is derived from an EMBL/GenBank/DDBJ whole genome shotgun (WGS) entry which is preliminary data.</text>
</comment>
<dbReference type="AlphaFoldDB" id="A0AAV9ZYQ6"/>
<evidence type="ECO:0000313" key="2">
    <source>
        <dbReference type="EMBL" id="KAK6996165.1"/>
    </source>
</evidence>
<sequence>MNPSFAFRLVRHSPRQMRVQITKHRQSESHSCRGCIRSRRAKARISARSTVQSPAEPIASLLIGHPRGLIDLAFDRHREISVNQERENMNKSTNEDEFERQKVSELGQSEYSLVEADYLRRHALDFGFAFRVGDRVRIIADDGAQGSVIAIDVARDRILLARPQGQLYVHINQAVRVWQGGDLVRVRWGNLKGLSGYITSVELEQGTLVIYNVGIPNIPMSITDRVQINKVDNTHNVWTGERRFQVRAEDIDFTVDIRRKVSYTVQLTESVQGGTYDNSRKYINMPFLVVKVGVSKGFRGRIIGDYDSEGRAQMLNILHNNVDPQRAREEERYHYGILLTVRKDNGENIQNIPIENVVHEATMQPLLLDNGLPRRELWSTSHTDSDTSQRHPPPRPDTPSAPSTSEPLWPANVKRWELQGDTNGDWLSVPGLKGKRLDVFVRGTKDVNTLPSRIREMEGKRGHLLLTEDVPLRSEKRGNIVKPAKNDKVLIYGATVGGSKHPMEPKYLRRCTINDSGQSVLDSKERVVVLGADITDNISRISHYGQTAPEIAHTNGPGIVAVTFFGW</sequence>
<proteinExistence type="predicted"/>
<protein>
    <submittedName>
        <fullName evidence="2">Uncharacterized protein</fullName>
    </submittedName>
</protein>
<dbReference type="EMBL" id="JAWWNJ010000099">
    <property type="protein sequence ID" value="KAK6996165.1"/>
    <property type="molecule type" value="Genomic_DNA"/>
</dbReference>
<name>A0AAV9ZYQ6_9AGAR</name>
<feature type="compositionally biased region" description="Basic and acidic residues" evidence="1">
    <location>
        <begin position="377"/>
        <end position="389"/>
    </location>
</feature>
<accession>A0AAV9ZYQ6</accession>
<dbReference type="Proteomes" id="UP001362999">
    <property type="component" value="Unassembled WGS sequence"/>
</dbReference>
<keyword evidence="3" id="KW-1185">Reference proteome</keyword>
<evidence type="ECO:0000256" key="1">
    <source>
        <dbReference type="SAM" id="MobiDB-lite"/>
    </source>
</evidence>
<gene>
    <name evidence="2" type="ORF">R3P38DRAFT_2800187</name>
</gene>